<dbReference type="GO" id="GO:0005737">
    <property type="term" value="C:cytoplasm"/>
    <property type="evidence" value="ECO:0007669"/>
    <property type="project" value="TreeGrafter"/>
</dbReference>
<accession>A0A1G5YGF0</accession>
<dbReference type="STRING" id="279824.SAMN03080617_02493"/>
<dbReference type="InterPro" id="IPR010071">
    <property type="entry name" value="AA_adenyl_dom"/>
</dbReference>
<dbReference type="FunFam" id="2.30.38.10:FF:000001">
    <property type="entry name" value="Non-ribosomal peptide synthetase PvdI"/>
    <property type="match status" value="2"/>
</dbReference>
<dbReference type="FunFam" id="3.40.50.12780:FF:000012">
    <property type="entry name" value="Non-ribosomal peptide synthetase"/>
    <property type="match status" value="2"/>
</dbReference>
<keyword evidence="2" id="KW-0596">Phosphopantetheine</keyword>
<dbReference type="CDD" id="cd19531">
    <property type="entry name" value="LCL_NRPS-like"/>
    <property type="match status" value="1"/>
</dbReference>
<dbReference type="Gene3D" id="3.30.300.30">
    <property type="match status" value="2"/>
</dbReference>
<keyword evidence="6" id="KW-1185">Reference proteome</keyword>
<dbReference type="InterPro" id="IPR036736">
    <property type="entry name" value="ACP-like_sf"/>
</dbReference>
<dbReference type="Gene3D" id="3.30.559.10">
    <property type="entry name" value="Chloramphenicol acetyltransferase-like domain"/>
    <property type="match status" value="1"/>
</dbReference>
<dbReference type="SUPFAM" id="SSF47336">
    <property type="entry name" value="ACP-like"/>
    <property type="match status" value="1"/>
</dbReference>
<dbReference type="InterPro" id="IPR020806">
    <property type="entry name" value="PKS_PP-bd"/>
</dbReference>
<name>A0A1G5YGF0_9BACT</name>
<proteinExistence type="predicted"/>
<dbReference type="InterPro" id="IPR045851">
    <property type="entry name" value="AMP-bd_C_sf"/>
</dbReference>
<dbReference type="SUPFAM" id="SSF52777">
    <property type="entry name" value="CoA-dependent acyltransferases"/>
    <property type="match status" value="2"/>
</dbReference>
<dbReference type="Pfam" id="PF00550">
    <property type="entry name" value="PP-binding"/>
    <property type="match status" value="1"/>
</dbReference>
<evidence type="ECO:0000256" key="1">
    <source>
        <dbReference type="ARBA" id="ARBA00001957"/>
    </source>
</evidence>
<dbReference type="PROSITE" id="PS50075">
    <property type="entry name" value="CARRIER"/>
    <property type="match status" value="1"/>
</dbReference>
<dbReference type="Proteomes" id="UP000198756">
    <property type="component" value="Unassembled WGS sequence"/>
</dbReference>
<dbReference type="InterPro" id="IPR009081">
    <property type="entry name" value="PP-bd_ACP"/>
</dbReference>
<dbReference type="CDD" id="cd05930">
    <property type="entry name" value="A_NRPS"/>
    <property type="match status" value="2"/>
</dbReference>
<dbReference type="Gene3D" id="2.30.38.10">
    <property type="entry name" value="Luciferase, Domain 3"/>
    <property type="match status" value="2"/>
</dbReference>
<feature type="domain" description="Carrier" evidence="4">
    <location>
        <begin position="434"/>
        <end position="511"/>
    </location>
</feature>
<dbReference type="Gene3D" id="3.30.559.30">
    <property type="entry name" value="Nonribosomal peptide synthetase, condensation domain"/>
    <property type="match status" value="1"/>
</dbReference>
<organism evidence="5 6">
    <name type="scientific">Algoriphagus alkaliphilus</name>
    <dbReference type="NCBI Taxonomy" id="279824"/>
    <lineage>
        <taxon>Bacteria</taxon>
        <taxon>Pseudomonadati</taxon>
        <taxon>Bacteroidota</taxon>
        <taxon>Cytophagia</taxon>
        <taxon>Cytophagales</taxon>
        <taxon>Cyclobacteriaceae</taxon>
        <taxon>Algoriphagus</taxon>
    </lineage>
</organism>
<evidence type="ECO:0000313" key="5">
    <source>
        <dbReference type="EMBL" id="SDA81067.1"/>
    </source>
</evidence>
<dbReference type="GO" id="GO:0043041">
    <property type="term" value="P:amino acid activation for nonribosomal peptide biosynthetic process"/>
    <property type="evidence" value="ECO:0007669"/>
    <property type="project" value="TreeGrafter"/>
</dbReference>
<dbReference type="InterPro" id="IPR020845">
    <property type="entry name" value="AMP-binding_CS"/>
</dbReference>
<dbReference type="NCBIfam" id="TIGR01733">
    <property type="entry name" value="AA-adenyl-dom"/>
    <property type="match status" value="2"/>
</dbReference>
<dbReference type="InterPro" id="IPR020459">
    <property type="entry name" value="AMP-binding"/>
</dbReference>
<feature type="non-terminal residue" evidence="5">
    <location>
        <position position="1388"/>
    </location>
</feature>
<comment type="cofactor">
    <cofactor evidence="1">
        <name>pantetheine 4'-phosphate</name>
        <dbReference type="ChEBI" id="CHEBI:47942"/>
    </cofactor>
</comment>
<dbReference type="Pfam" id="PF00501">
    <property type="entry name" value="AMP-binding"/>
    <property type="match status" value="2"/>
</dbReference>
<evidence type="ECO:0000256" key="3">
    <source>
        <dbReference type="ARBA" id="ARBA00022553"/>
    </source>
</evidence>
<evidence type="ECO:0000259" key="4">
    <source>
        <dbReference type="PROSITE" id="PS50075"/>
    </source>
</evidence>
<dbReference type="SMART" id="SM00823">
    <property type="entry name" value="PKS_PP"/>
    <property type="match status" value="1"/>
</dbReference>
<dbReference type="InterPro" id="IPR006162">
    <property type="entry name" value="Ppantetheine_attach_site"/>
</dbReference>
<dbReference type="InterPro" id="IPR023213">
    <property type="entry name" value="CAT-like_dom_sf"/>
</dbReference>
<dbReference type="PRINTS" id="PR00154">
    <property type="entry name" value="AMPBINDING"/>
</dbReference>
<dbReference type="GO" id="GO:0044550">
    <property type="term" value="P:secondary metabolite biosynthetic process"/>
    <property type="evidence" value="ECO:0007669"/>
    <property type="project" value="TreeGrafter"/>
</dbReference>
<dbReference type="GO" id="GO:0003824">
    <property type="term" value="F:catalytic activity"/>
    <property type="evidence" value="ECO:0007669"/>
    <property type="project" value="InterPro"/>
</dbReference>
<evidence type="ECO:0000256" key="2">
    <source>
        <dbReference type="ARBA" id="ARBA00022450"/>
    </source>
</evidence>
<dbReference type="InterPro" id="IPR000873">
    <property type="entry name" value="AMP-dep_synth/lig_dom"/>
</dbReference>
<evidence type="ECO:0000313" key="6">
    <source>
        <dbReference type="Proteomes" id="UP000198756"/>
    </source>
</evidence>
<dbReference type="Gene3D" id="3.40.50.980">
    <property type="match status" value="4"/>
</dbReference>
<dbReference type="InterPro" id="IPR001242">
    <property type="entry name" value="Condensation_dom"/>
</dbReference>
<dbReference type="PROSITE" id="PS00012">
    <property type="entry name" value="PHOSPHOPANTETHEINE"/>
    <property type="match status" value="1"/>
</dbReference>
<dbReference type="PROSITE" id="PS00455">
    <property type="entry name" value="AMP_BINDING"/>
    <property type="match status" value="2"/>
</dbReference>
<reference evidence="6" key="1">
    <citation type="submission" date="2016-10" db="EMBL/GenBank/DDBJ databases">
        <authorList>
            <person name="Varghese N."/>
            <person name="Submissions S."/>
        </authorList>
    </citation>
    <scope>NUCLEOTIDE SEQUENCE [LARGE SCALE GENOMIC DNA]</scope>
    <source>
        <strain evidence="6">DSM 22703</strain>
    </source>
</reference>
<dbReference type="FunFam" id="1.10.1200.10:FF:000005">
    <property type="entry name" value="Nonribosomal peptide synthetase 1"/>
    <property type="match status" value="1"/>
</dbReference>
<dbReference type="Gene3D" id="1.10.1200.10">
    <property type="entry name" value="ACP-like"/>
    <property type="match status" value="1"/>
</dbReference>
<dbReference type="GO" id="GO:0031177">
    <property type="term" value="F:phosphopantetheine binding"/>
    <property type="evidence" value="ECO:0007669"/>
    <property type="project" value="InterPro"/>
</dbReference>
<protein>
    <submittedName>
        <fullName evidence="5">Amino acid adenylation domain-containing protein</fullName>
    </submittedName>
</protein>
<dbReference type="Pfam" id="PF00668">
    <property type="entry name" value="Condensation"/>
    <property type="match status" value="1"/>
</dbReference>
<dbReference type="PANTHER" id="PTHR45527:SF1">
    <property type="entry name" value="FATTY ACID SYNTHASE"/>
    <property type="match status" value="1"/>
</dbReference>
<sequence length="1388" mass="153687">MLFESTYSPKNSPHQLFEQKVAEFPDHTAIVFGQKSLTYIQVNQKANQLAQYLRSCGVSAESLVGICMERCPEFIISILAVWKAGGAYIPIDPSYPLDRIKFMIEDSAIGMIITHLEVYEHGNSPFENFSGKTLIWEEVIGTISTFSSDNLDLSVSLSDLAYVIYTSGSTGKPKGVLLEHRGLANLIPTQIQRFEVTHSSRVLQFASISFDTSIWEILLPLASGATLVLARPQNLVLDQPLSQTLKGFGITHFTAPPSVLALLDPTGFPDLQVVVSGGEALRKEIALRWASHKKLFNAYGPTEATIEVSTARIYSYTNQIYLGEPLPYTQFYILDQEGKELPAGTLGELHIGGAGVARGYLNRPELTAEKFVADPFNPGGKMYRSGDLVCRTPDGEIEYLGRIDEQVKIRGFRIELGEIESDKTKVSTGADFVAPISATEKILVNLWAKLLGLNPDSIGTRDNFFALGGDSLRAAQLSGRISQETHTAVSVKDIFSNPTIAGLSELIAKRERTALSVIAKAPVQESYPLASAQKRVYLHSLQQGDGSVLYNMPAVYQVDGKIDHTLLTAAFQLVVDRFDAFRTSFALAGGELRQQVASAVTVDVPFLQSSESTLEKKLQDWGQQPFDLQKAPLIRMELWQTESRQLILIDIHHIIMDGMSYGPFFEALSKAYAGEDLTAPSLSYIDYVCWQQSEAQQLLRSKQAAYWNSMFADGIPALELPTDFGETAERTYLGGTQSFLLEGPLFEQVKQFCKQTGTTPFMLLYSAFTLLISKFSQKEDLVIATTSSGRNLPETEDMVGMFVNTLAIRNTVDSSLPFTGFLERTKQLLLESFENEAYPYDELIAGLRARQLGDKGINVMFTLLKEDYEHQTIKGAALHLIKSEKETPAMFDLTFSGFEAKDNVAFEIEYAMDLFNGETIGMLAERFVNLLRHALSAPEKAVAKLPILLVQEAEQIRSWNDTKMEAPQSALVHQLFEQKAAEFPDHTALVFEKEELTYAELNKKANQLAHFLRSCGIGAESKVGLCMNRSSELIISILAVWKSGGAYVPLDPDYPQERLQFMVEDSSISHLLAHHESEKSIEAAIQNFMGGVLIWEELPEEIHTFSSENLNLPLKDTDLSYVIYTSGSTGKPKGVLLEHKGLNNLIPAQLDRFEITSASRFLQFASISFDTSLWEIILSLSSGASLVLVKPENLLLDQSLSETLRKFEITHFTAPPSVLAILNPSDFPALEVVVSGGEALRKEIAQRWAKQKKLFNAYGPTEATIEVSASEIKSDTTAVAIGKPLPNTSFYVLDKEGNQLPIGIPGELHIGGVGVARGYLNRPELTAEKFIPDPFGPGQRMYRTGDLARWLNNGEVEYLGRIDEQVKIRGFRIELGEIESALLCFPDL</sequence>
<dbReference type="PANTHER" id="PTHR45527">
    <property type="entry name" value="NONRIBOSOMAL PEPTIDE SYNTHETASE"/>
    <property type="match status" value="1"/>
</dbReference>
<dbReference type="NCBIfam" id="NF003417">
    <property type="entry name" value="PRK04813.1"/>
    <property type="match status" value="2"/>
</dbReference>
<gene>
    <name evidence="5" type="ORF">SAMN03080617_02493</name>
</gene>
<dbReference type="OrthoDB" id="4317020at2"/>
<dbReference type="SUPFAM" id="SSF56801">
    <property type="entry name" value="Acetyl-CoA synthetase-like"/>
    <property type="match status" value="2"/>
</dbReference>
<keyword evidence="3" id="KW-0597">Phosphoprotein</keyword>
<dbReference type="FunFam" id="3.40.50.980:FF:000001">
    <property type="entry name" value="Non-ribosomal peptide synthetase"/>
    <property type="match status" value="2"/>
</dbReference>
<dbReference type="EMBL" id="FMXE01000016">
    <property type="protein sequence ID" value="SDA81067.1"/>
    <property type="molecule type" value="Genomic_DNA"/>
</dbReference>